<name>A0A834WAQ5_9FABA</name>
<accession>A0A834WAQ5</accession>
<keyword evidence="3" id="KW-1185">Reference proteome</keyword>
<dbReference type="Proteomes" id="UP000634136">
    <property type="component" value="Unassembled WGS sequence"/>
</dbReference>
<evidence type="ECO:0000313" key="3">
    <source>
        <dbReference type="Proteomes" id="UP000634136"/>
    </source>
</evidence>
<dbReference type="EMBL" id="JAAIUW010000004">
    <property type="protein sequence ID" value="KAF7835961.1"/>
    <property type="molecule type" value="Genomic_DNA"/>
</dbReference>
<sequence>MEHLLLQLKSTVTAAFPWLS</sequence>
<evidence type="ECO:0000313" key="1">
    <source>
        <dbReference type="EMBL" id="KAF7815482.1"/>
    </source>
</evidence>
<comment type="caution">
    <text evidence="1">The sequence shown here is derived from an EMBL/GenBank/DDBJ whole genome shotgun (WGS) entry which is preliminary data.</text>
</comment>
<evidence type="ECO:0000313" key="2">
    <source>
        <dbReference type="EMBL" id="KAF7835961.1"/>
    </source>
</evidence>
<protein>
    <submittedName>
        <fullName evidence="1">Uncharacterized protein</fullName>
    </submittedName>
</protein>
<dbReference type="EMBL" id="JAAIUW010000009">
    <property type="protein sequence ID" value="KAF7815482.1"/>
    <property type="molecule type" value="Genomic_DNA"/>
</dbReference>
<gene>
    <name evidence="2" type="ORF">G2W53_010820</name>
    <name evidence="1" type="ORF">G2W53_029451</name>
</gene>
<reference evidence="1" key="1">
    <citation type="submission" date="2020-09" db="EMBL/GenBank/DDBJ databases">
        <title>Genome-Enabled Discovery of Anthraquinone Biosynthesis in Senna tora.</title>
        <authorList>
            <person name="Kang S.-H."/>
            <person name="Pandey R.P."/>
            <person name="Lee C.-M."/>
            <person name="Sim J.-S."/>
            <person name="Jeong J.-T."/>
            <person name="Choi B.-S."/>
            <person name="Jung M."/>
            <person name="Ginzburg D."/>
            <person name="Zhao K."/>
            <person name="Won S.Y."/>
            <person name="Oh T.-J."/>
            <person name="Yu Y."/>
            <person name="Kim N.-H."/>
            <person name="Lee O.R."/>
            <person name="Lee T.-H."/>
            <person name="Bashyal P."/>
            <person name="Kim T.-S."/>
            <person name="Lee W.-H."/>
            <person name="Kawkins C."/>
            <person name="Kim C.-K."/>
            <person name="Kim J.S."/>
            <person name="Ahn B.O."/>
            <person name="Rhee S.Y."/>
            <person name="Sohng J.K."/>
        </authorList>
    </citation>
    <scope>NUCLEOTIDE SEQUENCE</scope>
    <source>
        <tissue evidence="1">Leaf</tissue>
    </source>
</reference>
<proteinExistence type="predicted"/>
<dbReference type="AlphaFoldDB" id="A0A834WAQ5"/>
<organism evidence="1 3">
    <name type="scientific">Senna tora</name>
    <dbReference type="NCBI Taxonomy" id="362788"/>
    <lineage>
        <taxon>Eukaryota</taxon>
        <taxon>Viridiplantae</taxon>
        <taxon>Streptophyta</taxon>
        <taxon>Embryophyta</taxon>
        <taxon>Tracheophyta</taxon>
        <taxon>Spermatophyta</taxon>
        <taxon>Magnoliopsida</taxon>
        <taxon>eudicotyledons</taxon>
        <taxon>Gunneridae</taxon>
        <taxon>Pentapetalae</taxon>
        <taxon>rosids</taxon>
        <taxon>fabids</taxon>
        <taxon>Fabales</taxon>
        <taxon>Fabaceae</taxon>
        <taxon>Caesalpinioideae</taxon>
        <taxon>Cassia clade</taxon>
        <taxon>Senna</taxon>
    </lineage>
</organism>